<dbReference type="Proteomes" id="UP001296643">
    <property type="component" value="Unassembled WGS sequence"/>
</dbReference>
<sequence length="96" mass="11282">MFKHHFKRSFSIELDDQNCFPNEKDFVYPNSLVIQAALENYCLKNGIHLEYISKYKPITFILDGKTKYTAEAQLIRGRFYSGYTLICTEILEDTET</sequence>
<evidence type="ECO:0000313" key="3">
    <source>
        <dbReference type="EMBL" id="RHG83641.1"/>
    </source>
</evidence>
<protein>
    <submittedName>
        <fullName evidence="3">DUF4318 domain-containing protein</fullName>
    </submittedName>
</protein>
<reference evidence="1" key="3">
    <citation type="submission" date="2020-02" db="EMBL/GenBank/DDBJ databases">
        <authorList>
            <person name="Littmann E."/>
            <person name="Sorbara M."/>
        </authorList>
    </citation>
    <scope>NUCLEOTIDE SEQUENCE</scope>
    <source>
        <strain evidence="1">MSK.22.53</strain>
    </source>
</reference>
<evidence type="ECO:0000313" key="1">
    <source>
        <dbReference type="EMBL" id="NSI19212.1"/>
    </source>
</evidence>
<evidence type="ECO:0000313" key="5">
    <source>
        <dbReference type="Proteomes" id="UP000283981"/>
    </source>
</evidence>
<accession>A0A414UV35</accession>
<comment type="caution">
    <text evidence="3">The sequence shown here is derived from an EMBL/GenBank/DDBJ whole genome shotgun (WGS) entry which is preliminary data.</text>
</comment>
<dbReference type="EMBL" id="QRIA01000004">
    <property type="protein sequence ID" value="RHG21173.1"/>
    <property type="molecule type" value="Genomic_DNA"/>
</dbReference>
<name>A0A414UV35_MEDGN</name>
<dbReference type="GeneID" id="57434117"/>
<gene>
    <name evidence="4" type="ORF">DW142_14570</name>
    <name evidence="3" type="ORF">DW243_09705</name>
    <name evidence="2" type="ORF">DW270_04995</name>
    <name evidence="1" type="ORF">G4958_07610</name>
</gene>
<evidence type="ECO:0000313" key="6">
    <source>
        <dbReference type="Proteomes" id="UP000283992"/>
    </source>
</evidence>
<proteinExistence type="predicted"/>
<organism evidence="3 5">
    <name type="scientific">Mediterraneibacter gnavus</name>
    <name type="common">Ruminococcus gnavus</name>
    <dbReference type="NCBI Taxonomy" id="33038"/>
    <lineage>
        <taxon>Bacteria</taxon>
        <taxon>Bacillati</taxon>
        <taxon>Bacillota</taxon>
        <taxon>Clostridia</taxon>
        <taxon>Lachnospirales</taxon>
        <taxon>Lachnospiraceae</taxon>
        <taxon>Mediterraneibacter</taxon>
    </lineage>
</organism>
<dbReference type="RefSeq" id="WP_004843983.1">
    <property type="nucleotide sequence ID" value="NZ_AP031446.1"/>
</dbReference>
<dbReference type="AlphaFoldDB" id="A0A414UV35"/>
<reference evidence="5 6" key="1">
    <citation type="submission" date="2018-08" db="EMBL/GenBank/DDBJ databases">
        <title>A genome reference for cultivated species of the human gut microbiota.</title>
        <authorList>
            <person name="Zou Y."/>
            <person name="Xue W."/>
            <person name="Luo G."/>
        </authorList>
    </citation>
    <scope>NUCLEOTIDE SEQUENCE [LARGE SCALE GENOMIC DNA]</scope>
    <source>
        <strain evidence="4 6">AM12-54</strain>
        <strain evidence="3 5">AM21-18</strain>
        <strain evidence="2 7">AM22-7AC</strain>
    </source>
</reference>
<dbReference type="EMBL" id="JAAIRM010000010">
    <property type="protein sequence ID" value="NSI19212.1"/>
    <property type="molecule type" value="Genomic_DNA"/>
</dbReference>
<dbReference type="Proteomes" id="UP000283981">
    <property type="component" value="Unassembled WGS sequence"/>
</dbReference>
<dbReference type="EMBL" id="QRLN01000029">
    <property type="protein sequence ID" value="RHJ07730.1"/>
    <property type="molecule type" value="Genomic_DNA"/>
</dbReference>
<evidence type="ECO:0000313" key="2">
    <source>
        <dbReference type="EMBL" id="RHG21173.1"/>
    </source>
</evidence>
<evidence type="ECO:0000313" key="4">
    <source>
        <dbReference type="EMBL" id="RHJ07730.1"/>
    </source>
</evidence>
<dbReference type="EMBL" id="QRIS01000015">
    <property type="protein sequence ID" value="RHG83641.1"/>
    <property type="molecule type" value="Genomic_DNA"/>
</dbReference>
<evidence type="ECO:0000313" key="7">
    <source>
        <dbReference type="Proteomes" id="UP000285697"/>
    </source>
</evidence>
<dbReference type="Proteomes" id="UP000283992">
    <property type="component" value="Unassembled WGS sequence"/>
</dbReference>
<reference evidence="1" key="2">
    <citation type="journal article" date="2020" name="Cell Host Microbe">
        <title>Functional and Genomic Variation between Human-Derived Isolates of Lachnospiraceae Reveals Inter- and Intra-Species Diversity.</title>
        <authorList>
            <person name="Sorbara M.T."/>
            <person name="Littmann E.R."/>
            <person name="Fontana E."/>
            <person name="Moody T.U."/>
            <person name="Kohout C.E."/>
            <person name="Gjonbalaj M."/>
            <person name="Eaton V."/>
            <person name="Seok R."/>
            <person name="Leiner I.M."/>
            <person name="Pamer E.G."/>
        </authorList>
    </citation>
    <scope>NUCLEOTIDE SEQUENCE</scope>
    <source>
        <strain evidence="1">MSK.22.53</strain>
    </source>
</reference>
<dbReference type="Proteomes" id="UP000285697">
    <property type="component" value="Unassembled WGS sequence"/>
</dbReference>